<reference evidence="2" key="1">
    <citation type="submission" date="2008-08" db="EMBL/GenBank/DDBJ databases">
        <title>Annotation of Helicobacter cinaedi strain CCUG 18818.</title>
        <authorList>
            <consortium name="The Broad Institute Genome Sequencing Platform"/>
            <person name="Fox J.G."/>
            <person name="Shen Z."/>
            <person name="Charoenlap N."/>
            <person name="Schauer D.B."/>
            <person name="Ward D."/>
            <person name="Mehta T."/>
            <person name="Young S."/>
            <person name="Jaffe D."/>
            <person name="Gnerre S."/>
            <person name="Berlin A."/>
            <person name="Heiman D."/>
            <person name="Hepburn T."/>
            <person name="Shea T."/>
            <person name="Sykes S."/>
            <person name="Alvarado L."/>
            <person name="Kodira C."/>
            <person name="Borodovsky M."/>
            <person name="Lander E."/>
            <person name="Galagan J."/>
            <person name="Nusbaum C."/>
            <person name="Birren B."/>
        </authorList>
    </citation>
    <scope>NUCLEOTIDE SEQUENCE</scope>
    <source>
        <strain evidence="2">CCUG 18818</strain>
    </source>
</reference>
<evidence type="ECO:0000313" key="1">
    <source>
        <dbReference type="EMBL" id="BAM32261.1"/>
    </source>
</evidence>
<dbReference type="EMBL" id="AP012492">
    <property type="protein sequence ID" value="BAM32261.1"/>
    <property type="molecule type" value="Genomic_DNA"/>
</dbReference>
<sequence>MKELTHLKIKIDANSKQGKDLIKKIQKTFFNHCLNNDLYVEDEMQNIVFDLEFYQKEVFVKNNTSINHMRKIK</sequence>
<evidence type="ECO:0000313" key="4">
    <source>
        <dbReference type="Proteomes" id="UP000006036"/>
    </source>
</evidence>
<dbReference type="AlphaFoldDB" id="A0AAI8QG41"/>
<dbReference type="KEGG" id="hcb:HCBAA847_1023"/>
<proteinExistence type="predicted"/>
<keyword evidence="3" id="KW-1185">Reference proteome</keyword>
<dbReference type="EMBL" id="DS990392">
    <property type="protein sequence ID" value="EFR46806.1"/>
    <property type="molecule type" value="Genomic_DNA"/>
</dbReference>
<dbReference type="Proteomes" id="UP000005755">
    <property type="component" value="Unassembled WGS sequence"/>
</dbReference>
<reference evidence="1 4" key="2">
    <citation type="journal article" date="2012" name="J. Bacteriol.">
        <title>Complete Genome Sequence of Helicobacter cinaedi Type Strain ATCC BAA-847.</title>
        <authorList>
            <person name="Miyoshi-Akiyama T."/>
            <person name="Takeshita N."/>
            <person name="Ohmagari N."/>
            <person name="Kirikae T."/>
        </authorList>
    </citation>
    <scope>NUCLEOTIDE SEQUENCE [LARGE SCALE GENOMIC DNA]</scope>
    <source>
        <strain evidence="1 4">ATCC BAA-847</strain>
    </source>
</reference>
<reference evidence="1" key="3">
    <citation type="submission" date="2012-07" db="EMBL/GenBank/DDBJ databases">
        <authorList>
            <person name="Akiyama T."/>
            <person name="Takeshita N."/>
            <person name="Ohmagari N."/>
            <person name="Kirikae T."/>
        </authorList>
    </citation>
    <scope>NUCLEOTIDE SEQUENCE</scope>
    <source>
        <strain evidence="1">ATCC BAA-847</strain>
    </source>
</reference>
<organism evidence="1 4">
    <name type="scientific">Helicobacter cinaedi CCUG 18818 = ATCC BAA-847</name>
    <dbReference type="NCBI Taxonomy" id="537971"/>
    <lineage>
        <taxon>Bacteria</taxon>
        <taxon>Pseudomonadati</taxon>
        <taxon>Campylobacterota</taxon>
        <taxon>Epsilonproteobacteria</taxon>
        <taxon>Campylobacterales</taxon>
        <taxon>Helicobacteraceae</taxon>
        <taxon>Helicobacter</taxon>
    </lineage>
</organism>
<dbReference type="RefSeq" id="WP_002956677.1">
    <property type="nucleotide sequence ID" value="NC_020555.1"/>
</dbReference>
<evidence type="ECO:0000313" key="3">
    <source>
        <dbReference type="Proteomes" id="UP000005755"/>
    </source>
</evidence>
<evidence type="ECO:0000313" key="2">
    <source>
        <dbReference type="EMBL" id="EFR46806.1"/>
    </source>
</evidence>
<reference evidence="3" key="4">
    <citation type="journal article" date="2014" name="Genome Announc.">
        <title>Draft genome sequences of six enterohepatic helicobacter species isolated from humans and one from rhesus macaques.</title>
        <authorList>
            <person name="Shen Z."/>
            <person name="Sheh A."/>
            <person name="Young S.K."/>
            <person name="Abouelliel A."/>
            <person name="Ward D.V."/>
            <person name="Earl A.M."/>
            <person name="Fox J.G."/>
        </authorList>
    </citation>
    <scope>NUCLEOTIDE SEQUENCE [LARGE SCALE GENOMIC DNA]</scope>
    <source>
        <strain evidence="3">CCUG 18818</strain>
    </source>
</reference>
<name>A0AAI8QG41_9HELI</name>
<gene>
    <name evidence="1" type="ORF">HCBAA847_1023</name>
    <name evidence="2" type="ORF">HCCG_01353</name>
</gene>
<protein>
    <submittedName>
        <fullName evidence="1">Uncharacterized protein</fullName>
    </submittedName>
</protein>
<accession>A0AAI8QG41</accession>
<dbReference type="Proteomes" id="UP000006036">
    <property type="component" value="Chromosome 1"/>
</dbReference>